<keyword evidence="2" id="KW-1185">Reference proteome</keyword>
<dbReference type="EMBL" id="JBBCAQ010000003">
    <property type="protein sequence ID" value="KAK7604852.1"/>
    <property type="molecule type" value="Genomic_DNA"/>
</dbReference>
<gene>
    <name evidence="1" type="ORF">V9T40_006038</name>
</gene>
<comment type="caution">
    <text evidence="1">The sequence shown here is derived from an EMBL/GenBank/DDBJ whole genome shotgun (WGS) entry which is preliminary data.</text>
</comment>
<accession>A0AAN9TTZ9</accession>
<evidence type="ECO:0000313" key="1">
    <source>
        <dbReference type="EMBL" id="KAK7604852.1"/>
    </source>
</evidence>
<proteinExistence type="predicted"/>
<reference evidence="1 2" key="1">
    <citation type="submission" date="2024-03" db="EMBL/GenBank/DDBJ databases">
        <title>Adaptation during the transition from Ophiocordyceps entomopathogen to insect associate is accompanied by gene loss and intensified selection.</title>
        <authorList>
            <person name="Ward C.M."/>
            <person name="Onetto C.A."/>
            <person name="Borneman A.R."/>
        </authorList>
    </citation>
    <scope>NUCLEOTIDE SEQUENCE [LARGE SCALE GENOMIC DNA]</scope>
    <source>
        <strain evidence="1">AWRI1</strain>
        <tissue evidence="1">Single Adult Female</tissue>
    </source>
</reference>
<organism evidence="1 2">
    <name type="scientific">Parthenolecanium corni</name>
    <dbReference type="NCBI Taxonomy" id="536013"/>
    <lineage>
        <taxon>Eukaryota</taxon>
        <taxon>Metazoa</taxon>
        <taxon>Ecdysozoa</taxon>
        <taxon>Arthropoda</taxon>
        <taxon>Hexapoda</taxon>
        <taxon>Insecta</taxon>
        <taxon>Pterygota</taxon>
        <taxon>Neoptera</taxon>
        <taxon>Paraneoptera</taxon>
        <taxon>Hemiptera</taxon>
        <taxon>Sternorrhyncha</taxon>
        <taxon>Coccoidea</taxon>
        <taxon>Coccidae</taxon>
        <taxon>Parthenolecanium</taxon>
    </lineage>
</organism>
<dbReference type="AlphaFoldDB" id="A0AAN9TTZ9"/>
<name>A0AAN9TTZ9_9HEMI</name>
<protein>
    <submittedName>
        <fullName evidence="1">Uncharacterized protein</fullName>
    </submittedName>
</protein>
<evidence type="ECO:0000313" key="2">
    <source>
        <dbReference type="Proteomes" id="UP001367676"/>
    </source>
</evidence>
<dbReference type="Proteomes" id="UP001367676">
    <property type="component" value="Unassembled WGS sequence"/>
</dbReference>
<sequence>MQCKCVNLSNLKLNHFDLFFHIHKLPPRSPQGTSDSNEMKEPRGYVVPNSSIRESLNHVNLEEFSLRGIKPLLSVQPPPPPLQPGSSKRPELDSHVLVPEAVIRSNPKLYGESLELGLPNYVLLMAVLTNGSEYFVSIRVPTTKGCVKKVSKLLIPTFRSGDAEIDAERVCNLKMWMDAIFKKL</sequence>